<feature type="region of interest" description="Disordered" evidence="1">
    <location>
        <begin position="172"/>
        <end position="209"/>
    </location>
</feature>
<feature type="region of interest" description="Disordered" evidence="1">
    <location>
        <begin position="443"/>
        <end position="534"/>
    </location>
</feature>
<feature type="compositionally biased region" description="Basic and acidic residues" evidence="1">
    <location>
        <begin position="197"/>
        <end position="208"/>
    </location>
</feature>
<feature type="compositionally biased region" description="Basic and acidic residues" evidence="1">
    <location>
        <begin position="462"/>
        <end position="476"/>
    </location>
</feature>
<reference evidence="2" key="1">
    <citation type="submission" date="2023-03" db="EMBL/GenBank/DDBJ databases">
        <title>Massive genome expansion in bonnet fungi (Mycena s.s.) driven by repeated elements and novel gene families across ecological guilds.</title>
        <authorList>
            <consortium name="Lawrence Berkeley National Laboratory"/>
            <person name="Harder C.B."/>
            <person name="Miyauchi S."/>
            <person name="Viragh M."/>
            <person name="Kuo A."/>
            <person name="Thoen E."/>
            <person name="Andreopoulos B."/>
            <person name="Lu D."/>
            <person name="Skrede I."/>
            <person name="Drula E."/>
            <person name="Henrissat B."/>
            <person name="Morin E."/>
            <person name="Kohler A."/>
            <person name="Barry K."/>
            <person name="LaButti K."/>
            <person name="Morin E."/>
            <person name="Salamov A."/>
            <person name="Lipzen A."/>
            <person name="Mereny Z."/>
            <person name="Hegedus B."/>
            <person name="Baldrian P."/>
            <person name="Stursova M."/>
            <person name="Weitz H."/>
            <person name="Taylor A."/>
            <person name="Grigoriev I.V."/>
            <person name="Nagy L.G."/>
            <person name="Martin F."/>
            <person name="Kauserud H."/>
        </authorList>
    </citation>
    <scope>NUCLEOTIDE SEQUENCE</scope>
    <source>
        <strain evidence="2">CBHHK188m</strain>
    </source>
</reference>
<name>A0AAD7IT86_9AGAR</name>
<evidence type="ECO:0000256" key="1">
    <source>
        <dbReference type="SAM" id="MobiDB-lite"/>
    </source>
</evidence>
<feature type="compositionally biased region" description="Basic and acidic residues" evidence="1">
    <location>
        <begin position="265"/>
        <end position="274"/>
    </location>
</feature>
<proteinExistence type="predicted"/>
<keyword evidence="3" id="KW-1185">Reference proteome</keyword>
<evidence type="ECO:0000313" key="2">
    <source>
        <dbReference type="EMBL" id="KAJ7749254.1"/>
    </source>
</evidence>
<accession>A0AAD7IT86</accession>
<feature type="region of interest" description="Disordered" evidence="1">
    <location>
        <begin position="253"/>
        <end position="309"/>
    </location>
</feature>
<comment type="caution">
    <text evidence="2">The sequence shown here is derived from an EMBL/GenBank/DDBJ whole genome shotgun (WGS) entry which is preliminary data.</text>
</comment>
<evidence type="ECO:0000313" key="3">
    <source>
        <dbReference type="Proteomes" id="UP001215280"/>
    </source>
</evidence>
<dbReference type="AlphaFoldDB" id="A0AAD7IT86"/>
<organism evidence="2 3">
    <name type="scientific">Mycena maculata</name>
    <dbReference type="NCBI Taxonomy" id="230809"/>
    <lineage>
        <taxon>Eukaryota</taxon>
        <taxon>Fungi</taxon>
        <taxon>Dikarya</taxon>
        <taxon>Basidiomycota</taxon>
        <taxon>Agaricomycotina</taxon>
        <taxon>Agaricomycetes</taxon>
        <taxon>Agaricomycetidae</taxon>
        <taxon>Agaricales</taxon>
        <taxon>Marasmiineae</taxon>
        <taxon>Mycenaceae</taxon>
        <taxon>Mycena</taxon>
    </lineage>
</organism>
<gene>
    <name evidence="2" type="ORF">DFH07DRAFT_1035069</name>
</gene>
<feature type="compositionally biased region" description="Basic and acidic residues" evidence="1">
    <location>
        <begin position="175"/>
        <end position="186"/>
    </location>
</feature>
<dbReference type="EMBL" id="JARJLG010000086">
    <property type="protein sequence ID" value="KAJ7749254.1"/>
    <property type="molecule type" value="Genomic_DNA"/>
</dbReference>
<protein>
    <submittedName>
        <fullName evidence="2">Uncharacterized protein</fullName>
    </submittedName>
</protein>
<sequence length="559" mass="62172">MNYGARSEEHLTALEAADVSEDDHECLEDKRGTWWLRRCSRSTPPLAAACTSDYAALQFLLLGCALCCYCTGGSPAPPPNLVLVHAGRSSTAVPVLPARIRVWCKRALLENFEAEIQLLGITYFGTRGVPQRTELENLEGTPEDIVRRRESAGGIGRREDMILDQRTGGRMTLEGCRRDGRDRKEGAGTGPEVPESPEQKGKLEDGKTTWKKTRRKEFCKDSKKYREAEGAEMKSPRLGYTGARAGAMVLNKTGGEGTKSGLNHKPGDVEKIDTRGFWTGGSGRRPEHQMVKGGEISEGSEKKFGGEPEGSWKVISELETTRKDGENFAIESADGAGGLRRAPEEDHPRKDDQIICREPSIKDWKVVKHSTGTMAYLMLVKLATFAKVNAQVKESGRARNNWSARCRKGNNGHMEENLLEEFYKDPKKYRGVKGVKMKTRAKVRGSDDVQSQTRTFLKIPKGRRDATRGEREDSSGWRDQNPEISIEGSGPGEDVKGLWQRHIGDRSDWKGSGLPFRNRKANTGSDLMPEGVRTESEMTEEWIWLLSSNLSAQRSEAVE</sequence>
<dbReference type="Proteomes" id="UP001215280">
    <property type="component" value="Unassembled WGS sequence"/>
</dbReference>